<evidence type="ECO:0000313" key="1">
    <source>
        <dbReference type="EMBL" id="RAV18706.1"/>
    </source>
</evidence>
<evidence type="ECO:0000313" key="2">
    <source>
        <dbReference type="Proteomes" id="UP000250369"/>
    </source>
</evidence>
<accession>A0A329MH72</accession>
<organism evidence="1 2">
    <name type="scientific">Paenibacillus contaminans</name>
    <dbReference type="NCBI Taxonomy" id="450362"/>
    <lineage>
        <taxon>Bacteria</taxon>
        <taxon>Bacillati</taxon>
        <taxon>Bacillota</taxon>
        <taxon>Bacilli</taxon>
        <taxon>Bacillales</taxon>
        <taxon>Paenibacillaceae</taxon>
        <taxon>Paenibacillus</taxon>
    </lineage>
</organism>
<dbReference type="EMBL" id="QMFB01000015">
    <property type="protein sequence ID" value="RAV18706.1"/>
    <property type="molecule type" value="Genomic_DNA"/>
</dbReference>
<name>A0A329MH72_9BACL</name>
<protein>
    <submittedName>
        <fullName evidence="1">Uncharacterized protein</fullName>
    </submittedName>
</protein>
<dbReference type="AlphaFoldDB" id="A0A329MH72"/>
<comment type="caution">
    <text evidence="1">The sequence shown here is derived from an EMBL/GenBank/DDBJ whole genome shotgun (WGS) entry which is preliminary data.</text>
</comment>
<reference evidence="1 2" key="1">
    <citation type="journal article" date="2009" name="Int. J. Syst. Evol. Microbiol.">
        <title>Paenibacillus contaminans sp. nov., isolated from a contaminated laboratory plate.</title>
        <authorList>
            <person name="Chou J.H."/>
            <person name="Lee J.H."/>
            <person name="Lin M.C."/>
            <person name="Chang P.S."/>
            <person name="Arun A.B."/>
            <person name="Young C.C."/>
            <person name="Chen W.M."/>
        </authorList>
    </citation>
    <scope>NUCLEOTIDE SEQUENCE [LARGE SCALE GENOMIC DNA]</scope>
    <source>
        <strain evidence="1 2">CKOBP-6</strain>
    </source>
</reference>
<sequence>MLLSAACEYNDRIGCCKTKSTKKTQGIDCRAYELLNRTVRERYEMNEPISGAKAQAGDTIIIIANTNDHPFEIGQSVIVTDWYDFESADGEFGVEAIAHPEMEHWFIRHTDYRKA</sequence>
<proteinExistence type="predicted"/>
<gene>
    <name evidence="1" type="ORF">DQG23_23480</name>
</gene>
<dbReference type="Proteomes" id="UP000250369">
    <property type="component" value="Unassembled WGS sequence"/>
</dbReference>
<keyword evidence="2" id="KW-1185">Reference proteome</keyword>